<protein>
    <submittedName>
        <fullName evidence="2">Casitas B-lineage lymphoma c, isoform CRA_f</fullName>
    </submittedName>
</protein>
<dbReference type="EMBL" id="CH473979">
    <property type="protein sequence ID" value="EDM08135.1"/>
    <property type="molecule type" value="Genomic_DNA"/>
</dbReference>
<organism evidence="2 3">
    <name type="scientific">Rattus norvegicus</name>
    <name type="common">Rat</name>
    <dbReference type="NCBI Taxonomy" id="10116"/>
    <lineage>
        <taxon>Eukaryota</taxon>
        <taxon>Metazoa</taxon>
        <taxon>Chordata</taxon>
        <taxon>Craniata</taxon>
        <taxon>Vertebrata</taxon>
        <taxon>Euteleostomi</taxon>
        <taxon>Mammalia</taxon>
        <taxon>Eutheria</taxon>
        <taxon>Euarchontoglires</taxon>
        <taxon>Glires</taxon>
        <taxon>Rodentia</taxon>
        <taxon>Myomorpha</taxon>
        <taxon>Muroidea</taxon>
        <taxon>Muridae</taxon>
        <taxon>Murinae</taxon>
        <taxon>Rattus</taxon>
    </lineage>
</organism>
<reference evidence="2 3" key="1">
    <citation type="submission" date="2005-09" db="EMBL/GenBank/DDBJ databases">
        <authorList>
            <person name="Mural R.J."/>
            <person name="Li P.W."/>
            <person name="Adams M.D."/>
            <person name="Amanatides P.G."/>
            <person name="Baden-Tillson H."/>
            <person name="Barnstead M."/>
            <person name="Chin S.H."/>
            <person name="Dew I."/>
            <person name="Evans C.A."/>
            <person name="Ferriera S."/>
            <person name="Flanigan M."/>
            <person name="Fosler C."/>
            <person name="Glodek A."/>
            <person name="Gu Z."/>
            <person name="Holt R.A."/>
            <person name="Jennings D."/>
            <person name="Kraft C.L."/>
            <person name="Lu F."/>
            <person name="Nguyen T."/>
            <person name="Nusskern D.R."/>
            <person name="Pfannkoch C.M."/>
            <person name="Sitter C."/>
            <person name="Sutton G.G."/>
            <person name="Venter J.C."/>
            <person name="Wang Z."/>
            <person name="Woodage T."/>
            <person name="Zheng X.H."/>
            <person name="Zhong F."/>
        </authorList>
    </citation>
    <scope>NUCLEOTIDE SEQUENCE [LARGE SCALE GENOMIC DNA]</scope>
    <source>
        <strain>BN</strain>
        <strain evidence="3">Sprague-Dawley</strain>
    </source>
</reference>
<evidence type="ECO:0000313" key="4">
    <source>
        <dbReference type="RGD" id="1307651"/>
    </source>
</evidence>
<feature type="region of interest" description="Disordered" evidence="1">
    <location>
        <begin position="1"/>
        <end position="22"/>
    </location>
</feature>
<dbReference type="AlphaFoldDB" id="A6J8V3"/>
<evidence type="ECO:0000313" key="2">
    <source>
        <dbReference type="EMBL" id="EDM08135.1"/>
    </source>
</evidence>
<accession>A6J8V3</accession>
<feature type="compositionally biased region" description="Basic and acidic residues" evidence="1">
    <location>
        <begin position="13"/>
        <end position="22"/>
    </location>
</feature>
<sequence length="22" mass="2421">MASVLWEVTSRPQVREGATESS</sequence>
<dbReference type="RGD" id="1307651">
    <property type="gene designation" value="Cblc"/>
</dbReference>
<evidence type="ECO:0000256" key="1">
    <source>
        <dbReference type="SAM" id="MobiDB-lite"/>
    </source>
</evidence>
<gene>
    <name evidence="2 4" type="primary">Cblc</name>
    <name evidence="2" type="ORF">rCG_54049</name>
</gene>
<proteinExistence type="predicted"/>
<evidence type="ECO:0000313" key="3">
    <source>
        <dbReference type="Proteomes" id="UP000234681"/>
    </source>
</evidence>
<name>A6J8V3_RAT</name>
<dbReference type="Proteomes" id="UP000234681">
    <property type="component" value="Chromosome 1"/>
</dbReference>